<dbReference type="InterPro" id="IPR031350">
    <property type="entry name" value="Goodbye_dom"/>
</dbReference>
<dbReference type="InterPro" id="IPR027417">
    <property type="entry name" value="P-loop_NTPase"/>
</dbReference>
<keyword evidence="2" id="KW-0040">ANK repeat</keyword>
<dbReference type="Pfam" id="PF24883">
    <property type="entry name" value="NPHP3_N"/>
    <property type="match status" value="1"/>
</dbReference>
<dbReference type="InterPro" id="IPR002110">
    <property type="entry name" value="Ankyrin_rpt"/>
</dbReference>
<evidence type="ECO:0000256" key="2">
    <source>
        <dbReference type="PROSITE-ProRule" id="PRU00023"/>
    </source>
</evidence>
<dbReference type="InterPro" id="IPR056884">
    <property type="entry name" value="NPHP3-like_N"/>
</dbReference>
<dbReference type="Pfam" id="PF12796">
    <property type="entry name" value="Ank_2"/>
    <property type="match status" value="1"/>
</dbReference>
<dbReference type="InterPro" id="IPR054471">
    <property type="entry name" value="GPIID_WHD"/>
</dbReference>
<protein>
    <recommendedName>
        <fullName evidence="8">NACHT domain-containing protein</fullName>
    </recommendedName>
</protein>
<dbReference type="Gene3D" id="3.40.50.300">
    <property type="entry name" value="P-loop containing nucleotide triphosphate hydrolases"/>
    <property type="match status" value="1"/>
</dbReference>
<accession>A0AAD4LB71</accession>
<dbReference type="AlphaFoldDB" id="A0AAD4LB71"/>
<dbReference type="SUPFAM" id="SSF52540">
    <property type="entry name" value="P-loop containing nucleoside triphosphate hydrolases"/>
    <property type="match status" value="1"/>
</dbReference>
<feature type="domain" description="GPI inositol-deacylase winged helix" evidence="4">
    <location>
        <begin position="596"/>
        <end position="684"/>
    </location>
</feature>
<proteinExistence type="predicted"/>
<feature type="non-terminal residue" evidence="6">
    <location>
        <position position="1"/>
    </location>
</feature>
<comment type="caution">
    <text evidence="6">The sequence shown here is derived from an EMBL/GenBank/DDBJ whole genome shotgun (WGS) entry which is preliminary data.</text>
</comment>
<dbReference type="Pfam" id="PF22939">
    <property type="entry name" value="WHD_GPIID"/>
    <property type="match status" value="1"/>
</dbReference>
<feature type="domain" description="Nephrocystin 3-like N-terminal" evidence="5">
    <location>
        <begin position="315"/>
        <end position="485"/>
    </location>
</feature>
<dbReference type="PROSITE" id="PS50297">
    <property type="entry name" value="ANK_REP_REGION"/>
    <property type="match status" value="1"/>
</dbReference>
<reference evidence="6" key="1">
    <citation type="submission" date="2022-01" db="EMBL/GenBank/DDBJ databases">
        <title>Comparative genomics reveals a dynamic genome evolution in the ectomycorrhizal milk-cap (Lactarius) mushrooms.</title>
        <authorList>
            <consortium name="DOE Joint Genome Institute"/>
            <person name="Lebreton A."/>
            <person name="Tang N."/>
            <person name="Kuo A."/>
            <person name="LaButti K."/>
            <person name="Drula E."/>
            <person name="Barry K."/>
            <person name="Clum A."/>
            <person name="Lipzen A."/>
            <person name="Mousain D."/>
            <person name="Ng V."/>
            <person name="Wang R."/>
            <person name="Wang X."/>
            <person name="Dai Y."/>
            <person name="Henrissat B."/>
            <person name="Grigoriev I.V."/>
            <person name="Guerin-Laguette A."/>
            <person name="Yu F."/>
            <person name="Martin F.M."/>
        </authorList>
    </citation>
    <scope>NUCLEOTIDE SEQUENCE</scope>
    <source>
        <strain evidence="6">QP</strain>
    </source>
</reference>
<name>A0AAD4LB71_9AGAM</name>
<evidence type="ECO:0008006" key="8">
    <source>
        <dbReference type="Google" id="ProtNLM"/>
    </source>
</evidence>
<dbReference type="Proteomes" id="UP001201163">
    <property type="component" value="Unassembled WGS sequence"/>
</dbReference>
<keyword evidence="7" id="KW-1185">Reference proteome</keyword>
<dbReference type="InterPro" id="IPR036770">
    <property type="entry name" value="Ankyrin_rpt-contain_sf"/>
</dbReference>
<keyword evidence="1" id="KW-0677">Repeat</keyword>
<dbReference type="PANTHER" id="PTHR10039">
    <property type="entry name" value="AMELOGENIN"/>
    <property type="match status" value="1"/>
</dbReference>
<evidence type="ECO:0000259" key="4">
    <source>
        <dbReference type="Pfam" id="PF22939"/>
    </source>
</evidence>
<dbReference type="PANTHER" id="PTHR10039:SF16">
    <property type="entry name" value="GPI INOSITOL-DEACYLASE"/>
    <property type="match status" value="1"/>
</dbReference>
<feature type="repeat" description="ANK" evidence="2">
    <location>
        <begin position="815"/>
        <end position="847"/>
    </location>
</feature>
<dbReference type="PROSITE" id="PS50088">
    <property type="entry name" value="ANK_REPEAT"/>
    <property type="match status" value="1"/>
</dbReference>
<organism evidence="6 7">
    <name type="scientific">Lactarius akahatsu</name>
    <dbReference type="NCBI Taxonomy" id="416441"/>
    <lineage>
        <taxon>Eukaryota</taxon>
        <taxon>Fungi</taxon>
        <taxon>Dikarya</taxon>
        <taxon>Basidiomycota</taxon>
        <taxon>Agaricomycotina</taxon>
        <taxon>Agaricomycetes</taxon>
        <taxon>Russulales</taxon>
        <taxon>Russulaceae</taxon>
        <taxon>Lactarius</taxon>
    </lineage>
</organism>
<dbReference type="Gene3D" id="1.25.40.20">
    <property type="entry name" value="Ankyrin repeat-containing domain"/>
    <property type="match status" value="1"/>
</dbReference>
<gene>
    <name evidence="6" type="ORF">EDB92DRAFT_2091817</name>
</gene>
<evidence type="ECO:0000259" key="3">
    <source>
        <dbReference type="Pfam" id="PF17109"/>
    </source>
</evidence>
<evidence type="ECO:0000256" key="1">
    <source>
        <dbReference type="ARBA" id="ARBA00022737"/>
    </source>
</evidence>
<evidence type="ECO:0000313" key="7">
    <source>
        <dbReference type="Proteomes" id="UP001201163"/>
    </source>
</evidence>
<dbReference type="SMART" id="SM00248">
    <property type="entry name" value="ANK"/>
    <property type="match status" value="2"/>
</dbReference>
<feature type="domain" description="Fungal STAND N-terminal Goodbye" evidence="3">
    <location>
        <begin position="20"/>
        <end position="142"/>
    </location>
</feature>
<evidence type="ECO:0000313" key="6">
    <source>
        <dbReference type="EMBL" id="KAH8985144.1"/>
    </source>
</evidence>
<sequence>MSQVPPTSTSSTDFETIFGAALQAYNKQTKKDFASHPLATQLQSCDSPGAILSILRTQVQAFDRSQSADDKLTKWLDPTVNVLYAFSGILGEGVGLMFPPAKAIFVGIGVLLQAAKDVRASQNALVDLFGRVEYFFKRLEKYIEVRPTASMTDIIMKIMVEVLSILGIVTKEIRQGRTKKYLKKLVGRNDVEDALQRLDRLTQEEARMAAVEALTITRGINNKVDGRVQCVDTKVEGIDDRVRSVDNKVGSVTQDVKENGVAIQRVVNQVSDLNPNHQTLTSLAGNGLRKDLRKWVAPPDPSVNYNTASDAHHEGTAAWCTKGNTLADWKTSGSLLWIHGKPGSGKSILSSVIIRDIKSMANAGSAFLAYFYFDFKDKAKQDTRALLSSLLVQLSDQSDLFFDALFSLYSAHKQGTEQPTNDSLSQCLKYMLATAGSVPIYLILDALDECPYGTGLPSPRETLLDLVNELVKLRLPTMRLCATSRPEFDIRTALKPLATQQVSLHDESGQTRDIKNYVADVVRSDRRMKRWRDEEKDTVIEKLAEKADGMFRWVYCQLEVLRCCFPANVRRALKELPKSLDETYERILKEINNVNREHSYRLLQCLTVASRPLRVEELAELLAIDLNAEGIPKLNADMRWEDQEEAVLSACSSLVTVIIDKGSRVVQFSHFSVKEFLTSTRLAASTGELSQFHIPIEPSHMILAQACLGALLCLEDHTRDGIKNFPLVRYAAEYWVGHANVGNVEMRINDALDYFFDMDKPYFPAWVRIHDIDGRPNATLTSASPLYYAAFCGFHGLVKRLIDKHPHHISAQAGHYGTPLHATLFNGHIEVAQLLRECGADVNTLNASKKTPLQLMSQYGRLAAAKWLLD</sequence>
<evidence type="ECO:0000259" key="5">
    <source>
        <dbReference type="Pfam" id="PF24883"/>
    </source>
</evidence>
<dbReference type="EMBL" id="JAKELL010000067">
    <property type="protein sequence ID" value="KAH8985144.1"/>
    <property type="molecule type" value="Genomic_DNA"/>
</dbReference>
<dbReference type="Pfam" id="PF17109">
    <property type="entry name" value="Goodbye"/>
    <property type="match status" value="1"/>
</dbReference>
<dbReference type="SUPFAM" id="SSF48403">
    <property type="entry name" value="Ankyrin repeat"/>
    <property type="match status" value="1"/>
</dbReference>